<reference evidence="2 3" key="2">
    <citation type="submission" date="2020-03" db="EMBL/GenBank/DDBJ databases">
        <title>Chryseoglobus sp. isolated from a deep-sea seamount.</title>
        <authorList>
            <person name="Zhang D.-C."/>
        </authorList>
    </citation>
    <scope>NUCLEOTIDE SEQUENCE [LARGE SCALE GENOMIC DNA]</scope>
    <source>
        <strain evidence="2 3">KN1116</strain>
    </source>
</reference>
<organism evidence="2 3">
    <name type="scientific">Microcella pacifica</name>
    <dbReference type="NCBI Taxonomy" id="2591847"/>
    <lineage>
        <taxon>Bacteria</taxon>
        <taxon>Bacillati</taxon>
        <taxon>Actinomycetota</taxon>
        <taxon>Actinomycetes</taxon>
        <taxon>Micrococcales</taxon>
        <taxon>Microbacteriaceae</taxon>
        <taxon>Microcella</taxon>
    </lineage>
</organism>
<dbReference type="EMBL" id="VIKT02000004">
    <property type="protein sequence ID" value="NHF62242.1"/>
    <property type="molecule type" value="Genomic_DNA"/>
</dbReference>
<keyword evidence="3" id="KW-1185">Reference proteome</keyword>
<comment type="caution">
    <text evidence="2">The sequence shown here is derived from an EMBL/GenBank/DDBJ whole genome shotgun (WGS) entry which is preliminary data.</text>
</comment>
<protein>
    <submittedName>
        <fullName evidence="2">Uncharacterized protein</fullName>
    </submittedName>
</protein>
<gene>
    <name evidence="2" type="ORF">FK219_003130</name>
</gene>
<reference evidence="2 3" key="1">
    <citation type="submission" date="2019-06" db="EMBL/GenBank/DDBJ databases">
        <authorList>
            <person name="De-Chao Zhang Q."/>
        </authorList>
    </citation>
    <scope>NUCLEOTIDE SEQUENCE [LARGE SCALE GENOMIC DNA]</scope>
    <source>
        <strain evidence="2 3">KN1116</strain>
    </source>
</reference>
<keyword evidence="1" id="KW-0812">Transmembrane</keyword>
<accession>A0A9E5JP03</accession>
<dbReference type="AlphaFoldDB" id="A0A9E5JP03"/>
<evidence type="ECO:0000313" key="2">
    <source>
        <dbReference type="EMBL" id="NHF62242.1"/>
    </source>
</evidence>
<sequence length="58" mass="5994">MTDTARPRRPKLSKEGVTTLLDVSGVVLVCGGVAAIYWPAALILAGLAALAASWKASR</sequence>
<dbReference type="RefSeq" id="WP_165638027.1">
    <property type="nucleotide sequence ID" value="NZ_VIKT02000004.1"/>
</dbReference>
<keyword evidence="1" id="KW-0472">Membrane</keyword>
<name>A0A9E5JP03_9MICO</name>
<feature type="transmembrane region" description="Helical" evidence="1">
    <location>
        <begin position="26"/>
        <end position="52"/>
    </location>
</feature>
<proteinExistence type="predicted"/>
<keyword evidence="1" id="KW-1133">Transmembrane helix</keyword>
<evidence type="ECO:0000313" key="3">
    <source>
        <dbReference type="Proteomes" id="UP000818266"/>
    </source>
</evidence>
<evidence type="ECO:0000256" key="1">
    <source>
        <dbReference type="SAM" id="Phobius"/>
    </source>
</evidence>
<dbReference type="Proteomes" id="UP000818266">
    <property type="component" value="Unassembled WGS sequence"/>
</dbReference>